<evidence type="ECO:0000256" key="2">
    <source>
        <dbReference type="ARBA" id="ARBA00009187"/>
    </source>
</evidence>
<dbReference type="GO" id="GO:0005794">
    <property type="term" value="C:Golgi apparatus"/>
    <property type="evidence" value="ECO:0007669"/>
    <property type="project" value="TreeGrafter"/>
</dbReference>
<feature type="region of interest" description="Disordered" evidence="11">
    <location>
        <begin position="416"/>
        <end position="459"/>
    </location>
</feature>
<dbReference type="VEuPathDB" id="ToxoDB:BESB_010230"/>
<dbReference type="EMBL" id="NWUJ01000001">
    <property type="protein sequence ID" value="PFH38681.1"/>
    <property type="molecule type" value="Genomic_DNA"/>
</dbReference>
<dbReference type="GO" id="GO:0097036">
    <property type="term" value="P:regulation of plasma membrane sterol distribution"/>
    <property type="evidence" value="ECO:0007669"/>
    <property type="project" value="UniProtKB-UniRule"/>
</dbReference>
<feature type="region of interest" description="Disordered" evidence="11">
    <location>
        <begin position="150"/>
        <end position="223"/>
    </location>
</feature>
<keyword evidence="13" id="KW-1185">Reference proteome</keyword>
<feature type="region of interest" description="Disordered" evidence="11">
    <location>
        <begin position="763"/>
        <end position="784"/>
    </location>
</feature>
<dbReference type="OrthoDB" id="2192830at2759"/>
<feature type="compositionally biased region" description="Low complexity" evidence="11">
    <location>
        <begin position="773"/>
        <end position="784"/>
    </location>
</feature>
<keyword evidence="5 10" id="KW-0256">Endoplasmic reticulum</keyword>
<feature type="compositionally biased region" description="Low complexity" evidence="11">
    <location>
        <begin position="416"/>
        <end position="427"/>
    </location>
</feature>
<evidence type="ECO:0000256" key="4">
    <source>
        <dbReference type="ARBA" id="ARBA00022692"/>
    </source>
</evidence>
<dbReference type="Proteomes" id="UP000224006">
    <property type="component" value="Chromosome I"/>
</dbReference>
<reference evidence="12 13" key="1">
    <citation type="submission" date="2017-09" db="EMBL/GenBank/DDBJ databases">
        <title>Genome sequencing of Besnoitia besnoiti strain Bb-Ger1.</title>
        <authorList>
            <person name="Schares G."/>
            <person name="Venepally P."/>
            <person name="Lorenzi H.A."/>
        </authorList>
    </citation>
    <scope>NUCLEOTIDE SEQUENCE [LARGE SCALE GENOMIC DNA]</scope>
    <source>
        <strain evidence="12 13">Bb-Ger1</strain>
    </source>
</reference>
<dbReference type="GO" id="GO:0032541">
    <property type="term" value="C:cortical endoplasmic reticulum"/>
    <property type="evidence" value="ECO:0007669"/>
    <property type="project" value="TreeGrafter"/>
</dbReference>
<dbReference type="InterPro" id="IPR007290">
    <property type="entry name" value="Arv1"/>
</dbReference>
<keyword evidence="8 10" id="KW-0443">Lipid metabolism</keyword>
<comment type="function">
    <text evidence="10">Regulates also the sphingolipid metabolism.</text>
</comment>
<accession>A0A2A9MPP0</accession>
<feature type="compositionally biased region" description="Basic and acidic residues" evidence="11">
    <location>
        <begin position="680"/>
        <end position="695"/>
    </location>
</feature>
<comment type="caution">
    <text evidence="10">Lacks conserved residue(s) required for the propagation of feature annotation.</text>
</comment>
<dbReference type="GO" id="GO:0005789">
    <property type="term" value="C:endoplasmic reticulum membrane"/>
    <property type="evidence" value="ECO:0007669"/>
    <property type="project" value="UniProtKB-SubCell"/>
</dbReference>
<feature type="compositionally biased region" description="Basic and acidic residues" evidence="11">
    <location>
        <begin position="167"/>
        <end position="178"/>
    </location>
</feature>
<dbReference type="RefSeq" id="XP_029222690.1">
    <property type="nucleotide sequence ID" value="XM_029359777.1"/>
</dbReference>
<dbReference type="AlphaFoldDB" id="A0A2A9MPP0"/>
<evidence type="ECO:0000256" key="8">
    <source>
        <dbReference type="ARBA" id="ARBA00023098"/>
    </source>
</evidence>
<protein>
    <recommendedName>
        <fullName evidence="10">Protein ARV</fullName>
    </recommendedName>
</protein>
<gene>
    <name evidence="12" type="ORF">BESB_010230</name>
</gene>
<dbReference type="GO" id="GO:0006665">
    <property type="term" value="P:sphingolipid metabolic process"/>
    <property type="evidence" value="ECO:0007669"/>
    <property type="project" value="UniProtKB-UniRule"/>
</dbReference>
<evidence type="ECO:0000256" key="1">
    <source>
        <dbReference type="ARBA" id="ARBA00004477"/>
    </source>
</evidence>
<name>A0A2A9MPP0_BESBE</name>
<dbReference type="GeneID" id="40306085"/>
<comment type="caution">
    <text evidence="12">The sequence shown here is derived from an EMBL/GenBank/DDBJ whole genome shotgun (WGS) entry which is preliminary data.</text>
</comment>
<keyword evidence="3 10" id="KW-0813">Transport</keyword>
<evidence type="ECO:0000256" key="10">
    <source>
        <dbReference type="RuleBase" id="RU368065"/>
    </source>
</evidence>
<comment type="similarity">
    <text evidence="2 10">Belongs to the ARV1 family.</text>
</comment>
<feature type="region of interest" description="Disordered" evidence="11">
    <location>
        <begin position="676"/>
        <end position="750"/>
    </location>
</feature>
<dbReference type="STRING" id="94643.A0A2A9MPP0"/>
<evidence type="ECO:0000256" key="11">
    <source>
        <dbReference type="SAM" id="MobiDB-lite"/>
    </source>
</evidence>
<feature type="region of interest" description="Disordered" evidence="11">
    <location>
        <begin position="275"/>
        <end position="300"/>
    </location>
</feature>
<feature type="compositionally biased region" description="Polar residues" evidence="11">
    <location>
        <begin position="430"/>
        <end position="440"/>
    </location>
</feature>
<keyword evidence="6 10" id="KW-1133">Transmembrane helix</keyword>
<organism evidence="12 13">
    <name type="scientific">Besnoitia besnoiti</name>
    <name type="common">Apicomplexan protozoan</name>
    <dbReference type="NCBI Taxonomy" id="94643"/>
    <lineage>
        <taxon>Eukaryota</taxon>
        <taxon>Sar</taxon>
        <taxon>Alveolata</taxon>
        <taxon>Apicomplexa</taxon>
        <taxon>Conoidasida</taxon>
        <taxon>Coccidia</taxon>
        <taxon>Eucoccidiorida</taxon>
        <taxon>Eimeriorina</taxon>
        <taxon>Sarcocystidae</taxon>
        <taxon>Besnoitia</taxon>
    </lineage>
</organism>
<dbReference type="KEGG" id="bbes:BESB_010230"/>
<comment type="function">
    <text evidence="10">Mediator of sterol homeostasis involved in sterol uptake, trafficking and distribution into membranes.</text>
</comment>
<evidence type="ECO:0000256" key="6">
    <source>
        <dbReference type="ARBA" id="ARBA00022989"/>
    </source>
</evidence>
<keyword evidence="10" id="KW-0746">Sphingolipid metabolism</keyword>
<keyword evidence="9 10" id="KW-0472">Membrane</keyword>
<keyword evidence="7 10" id="KW-0445">Lipid transport</keyword>
<dbReference type="PANTHER" id="PTHR14467:SF0">
    <property type="entry name" value="PROTEIN ARV1"/>
    <property type="match status" value="1"/>
</dbReference>
<dbReference type="GO" id="GO:0016125">
    <property type="term" value="P:sterol metabolic process"/>
    <property type="evidence" value="ECO:0007669"/>
    <property type="project" value="UniProtKB-UniRule"/>
</dbReference>
<evidence type="ECO:0000256" key="5">
    <source>
        <dbReference type="ARBA" id="ARBA00022824"/>
    </source>
</evidence>
<evidence type="ECO:0000313" key="12">
    <source>
        <dbReference type="EMBL" id="PFH38681.1"/>
    </source>
</evidence>
<feature type="transmembrane region" description="Helical" evidence="10">
    <location>
        <begin position="482"/>
        <end position="507"/>
    </location>
</feature>
<feature type="region of interest" description="Disordered" evidence="11">
    <location>
        <begin position="515"/>
        <end position="557"/>
    </location>
</feature>
<feature type="compositionally biased region" description="Gly residues" evidence="11">
    <location>
        <begin position="526"/>
        <end position="536"/>
    </location>
</feature>
<evidence type="ECO:0000256" key="9">
    <source>
        <dbReference type="ARBA" id="ARBA00023136"/>
    </source>
</evidence>
<dbReference type="PANTHER" id="PTHR14467">
    <property type="entry name" value="ARV1"/>
    <property type="match status" value="1"/>
</dbReference>
<dbReference type="Pfam" id="PF04161">
    <property type="entry name" value="Arv1"/>
    <property type="match status" value="1"/>
</dbReference>
<sequence length="784" mass="84135">MVICVECSVPVSSIYRRFPRDSLNIRLQRCRACGKTADRYVEYEVVLILIDLLLHKPQAYRHLVFNHLPYAERGVPTSVRNFAIVCILFDTYTRWFLLHTQLAASYFPSSSRVKWPESAGRSRTEHPTEGAAAEGERHAGEIVVIEASTKQTKTKEAPLWPPARARQAGDRVVVDRDGTAALLQKDCTPPRTLPDDESGWQPVSHGEESLPAQSEGHLSSSTRGSTYKFSAGLSSLRSSSSSPRAALPSPSWAAQENAGKDVFVSTGDSVSSGASLGLEDGEALADGRETPSTSTGRARRSNSRKRRCAFWCSSLYLGLGVTTLVAFSLLSSGRNLARLCALSRTQVTQRKLDFLPPLPSLPHASARSVKALQAGVASPLPGDTGRVLLVEEKRLPAAAAVVRAMPALADAVAAPPASPAARGLPRAVGSAQSRAVTSHMPQARARRKAPPQQPRRPTADEHAALLRWLLQGSPLAAWELQVLIIAQAVLDFCVYLFAAIFFTWLFVRTRYGRHREPEARTQTKAGGSGGGEGRGAAHGQTPRWKASQGEGAGGCLDTPQRNSVQRALAGTERVALGVLRLLLSTGGAAVLPTRMTWLQAPVGAEDRQASAEECTLERNSCDHQGDTPQRSGSISWQTCTSASCAVACGSLVGRTAKERQGRGDAQEAASPLALRGALQSERRQHERDEPEERRCVSYVLGSDGHAQRVDEEEEDLGLPPAARLPVEPDASQRGSRPDEKILPARENPPILEARAARLRVTFVSDGGSGGAAPRGPSSATAPSL</sequence>
<feature type="compositionally biased region" description="Basic and acidic residues" evidence="11">
    <location>
        <begin position="120"/>
        <end position="136"/>
    </location>
</feature>
<evidence type="ECO:0000313" key="13">
    <source>
        <dbReference type="Proteomes" id="UP000224006"/>
    </source>
</evidence>
<keyword evidence="4 10" id="KW-0812">Transmembrane</keyword>
<feature type="transmembrane region" description="Helical" evidence="10">
    <location>
        <begin position="308"/>
        <end position="329"/>
    </location>
</feature>
<feature type="region of interest" description="Disordered" evidence="11">
    <location>
        <begin position="116"/>
        <end position="136"/>
    </location>
</feature>
<evidence type="ECO:0000256" key="7">
    <source>
        <dbReference type="ARBA" id="ARBA00023055"/>
    </source>
</evidence>
<comment type="subcellular location">
    <subcellularLocation>
        <location evidence="1 10">Endoplasmic reticulum membrane</location>
        <topology evidence="1 10">Multi-pass membrane protein</topology>
    </subcellularLocation>
</comment>
<proteinExistence type="inferred from homology"/>
<evidence type="ECO:0000256" key="3">
    <source>
        <dbReference type="ARBA" id="ARBA00022448"/>
    </source>
</evidence>
<dbReference type="GO" id="GO:0032366">
    <property type="term" value="P:intracellular sterol transport"/>
    <property type="evidence" value="ECO:0007669"/>
    <property type="project" value="UniProtKB-UniRule"/>
</dbReference>